<dbReference type="CDD" id="cd03820">
    <property type="entry name" value="GT4_AmsD-like"/>
    <property type="match status" value="1"/>
</dbReference>
<dbReference type="Proteomes" id="UP000051950">
    <property type="component" value="Unassembled WGS sequence"/>
</dbReference>
<dbReference type="Pfam" id="PF00534">
    <property type="entry name" value="Glycos_transf_1"/>
    <property type="match status" value="1"/>
</dbReference>
<evidence type="ECO:0000259" key="1">
    <source>
        <dbReference type="Pfam" id="PF00534"/>
    </source>
</evidence>
<reference evidence="3 4" key="1">
    <citation type="submission" date="2015-11" db="EMBL/GenBank/DDBJ databases">
        <title>Sequence of Pedobacter ginsenosidimutans.</title>
        <authorList>
            <person name="Carson E."/>
            <person name="Keyser V."/>
            <person name="Newman J."/>
            <person name="Miller J."/>
        </authorList>
    </citation>
    <scope>NUCLEOTIDE SEQUENCE [LARGE SCALE GENOMIC DNA]</scope>
    <source>
        <strain evidence="3 4">KACC 14530</strain>
    </source>
</reference>
<organism evidence="3 4">
    <name type="scientific">Pedobacter ginsenosidimutans</name>
    <dbReference type="NCBI Taxonomy" id="687842"/>
    <lineage>
        <taxon>Bacteria</taxon>
        <taxon>Pseudomonadati</taxon>
        <taxon>Bacteroidota</taxon>
        <taxon>Sphingobacteriia</taxon>
        <taxon>Sphingobacteriales</taxon>
        <taxon>Sphingobacteriaceae</taxon>
        <taxon>Pedobacter</taxon>
    </lineage>
</organism>
<sequence length="364" mass="41356">MTTKLCFVINSLEGGGAERVISNLANHFSYKNCSVTMICLNTAQVKYQINKSVKIVNLVERKDSQNLLNRIRYAYLTFYRLLSLLKKEKPDCTICFMTSANIWAGLCCMILGLPYLVSERNTLDSTILQYNKLLQWFIFHIYRKSKAIVLPAFGMFRGFKRIKQFEKLNNFETIHNPINQFVKPNKETVNDKAFILSVGRLSREKGFDLLIDAYSHLRAPNVDLLISGEGPERENLEKQIKDLNLTGKVKLIGFKSNLQDYYAQAEVFVLSSRNEGYPNVLVEAMGMGCACVAMDCEFGPSEIIEHGINGFLVAKEDIEELSLSIDKILNNSHLRSEFSAKAKSINKTNSIELISANWEQLIMS</sequence>
<dbReference type="Gene3D" id="3.40.50.2000">
    <property type="entry name" value="Glycogen Phosphorylase B"/>
    <property type="match status" value="2"/>
</dbReference>
<dbReference type="GO" id="GO:0016757">
    <property type="term" value="F:glycosyltransferase activity"/>
    <property type="evidence" value="ECO:0007669"/>
    <property type="project" value="InterPro"/>
</dbReference>
<accession>A0A0T5VJY8</accession>
<dbReference type="SUPFAM" id="SSF53756">
    <property type="entry name" value="UDP-Glycosyltransferase/glycogen phosphorylase"/>
    <property type="match status" value="1"/>
</dbReference>
<evidence type="ECO:0000313" key="3">
    <source>
        <dbReference type="EMBL" id="KRT14184.1"/>
    </source>
</evidence>
<dbReference type="Pfam" id="PF13439">
    <property type="entry name" value="Glyco_transf_4"/>
    <property type="match status" value="1"/>
</dbReference>
<dbReference type="AlphaFoldDB" id="A0A0T5VJY8"/>
<dbReference type="PANTHER" id="PTHR45947">
    <property type="entry name" value="SULFOQUINOVOSYL TRANSFERASE SQD2"/>
    <property type="match status" value="1"/>
</dbReference>
<protein>
    <submittedName>
        <fullName evidence="3">Group 1 glycosyl transferase</fullName>
    </submittedName>
</protein>
<evidence type="ECO:0000313" key="4">
    <source>
        <dbReference type="Proteomes" id="UP000051950"/>
    </source>
</evidence>
<feature type="domain" description="Glycosyl transferase family 1" evidence="1">
    <location>
        <begin position="186"/>
        <end position="343"/>
    </location>
</feature>
<evidence type="ECO:0000259" key="2">
    <source>
        <dbReference type="Pfam" id="PF13439"/>
    </source>
</evidence>
<proteinExistence type="predicted"/>
<keyword evidence="3" id="KW-0808">Transferase</keyword>
<dbReference type="RefSeq" id="WP_057934190.1">
    <property type="nucleotide sequence ID" value="NZ_LMZQ01000023.1"/>
</dbReference>
<dbReference type="InterPro" id="IPR050194">
    <property type="entry name" value="Glycosyltransferase_grp1"/>
</dbReference>
<dbReference type="PROSITE" id="PS50007">
    <property type="entry name" value="PIPLC_X_DOMAIN"/>
    <property type="match status" value="1"/>
</dbReference>
<comment type="caution">
    <text evidence="3">The sequence shown here is derived from an EMBL/GenBank/DDBJ whole genome shotgun (WGS) entry which is preliminary data.</text>
</comment>
<keyword evidence="4" id="KW-1185">Reference proteome</keyword>
<dbReference type="InterPro" id="IPR001296">
    <property type="entry name" value="Glyco_trans_1"/>
</dbReference>
<gene>
    <name evidence="3" type="ORF">ASU31_20800</name>
</gene>
<dbReference type="InterPro" id="IPR028098">
    <property type="entry name" value="Glyco_trans_4-like_N"/>
</dbReference>
<feature type="domain" description="Glycosyltransferase subfamily 4-like N-terminal" evidence="2">
    <location>
        <begin position="15"/>
        <end position="179"/>
    </location>
</feature>
<dbReference type="EMBL" id="LMZQ01000023">
    <property type="protein sequence ID" value="KRT14184.1"/>
    <property type="molecule type" value="Genomic_DNA"/>
</dbReference>
<dbReference type="PANTHER" id="PTHR45947:SF3">
    <property type="entry name" value="SULFOQUINOVOSYL TRANSFERASE SQD2"/>
    <property type="match status" value="1"/>
</dbReference>
<dbReference type="OrthoDB" id="9811239at2"/>
<dbReference type="STRING" id="687842.ASU31_20800"/>
<name>A0A0T5VJY8_9SPHI</name>